<dbReference type="AlphaFoldDB" id="A0A1D1VB36"/>
<dbReference type="Proteomes" id="UP000186922">
    <property type="component" value="Unassembled WGS sequence"/>
</dbReference>
<name>A0A1D1VB36_RAMVA</name>
<reference evidence="1 2" key="1">
    <citation type="journal article" date="2016" name="Nat. Commun.">
        <title>Extremotolerant tardigrade genome and improved radiotolerance of human cultured cells by tardigrade-unique protein.</title>
        <authorList>
            <person name="Hashimoto T."/>
            <person name="Horikawa D.D."/>
            <person name="Saito Y."/>
            <person name="Kuwahara H."/>
            <person name="Kozuka-Hata H."/>
            <person name="Shin-I T."/>
            <person name="Minakuchi Y."/>
            <person name="Ohishi K."/>
            <person name="Motoyama A."/>
            <person name="Aizu T."/>
            <person name="Enomoto A."/>
            <person name="Kondo K."/>
            <person name="Tanaka S."/>
            <person name="Hara Y."/>
            <person name="Koshikawa S."/>
            <person name="Sagara H."/>
            <person name="Miura T."/>
            <person name="Yokobori S."/>
            <person name="Miyagawa K."/>
            <person name="Suzuki Y."/>
            <person name="Kubo T."/>
            <person name="Oyama M."/>
            <person name="Kohara Y."/>
            <person name="Fujiyama A."/>
            <person name="Arakawa K."/>
            <person name="Katayama T."/>
            <person name="Toyoda A."/>
            <person name="Kunieda T."/>
        </authorList>
    </citation>
    <scope>NUCLEOTIDE SEQUENCE [LARGE SCALE GENOMIC DNA]</scope>
    <source>
        <strain evidence="1 2">YOKOZUNA-1</strain>
    </source>
</reference>
<comment type="caution">
    <text evidence="1">The sequence shown here is derived from an EMBL/GenBank/DDBJ whole genome shotgun (WGS) entry which is preliminary data.</text>
</comment>
<sequence>MDVPPQSTHRCSTGTRVISIGLPNFALRSAVCQAVNVSHRYSPAILPLTGPYLLHGASYARSGPGTKDCDSTQFWRTPQRRRCHLADCSSFEALYGSPGRGRSRITVYSVWSQLGNKSDSLMRDSSHR</sequence>
<gene>
    <name evidence="1" type="primary">RvY_09929-1</name>
    <name evidence="1" type="synonym">RvY_09929.1</name>
    <name evidence="1" type="ORF">RvY_09929</name>
</gene>
<protein>
    <submittedName>
        <fullName evidence="1">Uncharacterized protein</fullName>
    </submittedName>
</protein>
<organism evidence="1 2">
    <name type="scientific">Ramazzottius varieornatus</name>
    <name type="common">Water bear</name>
    <name type="synonym">Tardigrade</name>
    <dbReference type="NCBI Taxonomy" id="947166"/>
    <lineage>
        <taxon>Eukaryota</taxon>
        <taxon>Metazoa</taxon>
        <taxon>Ecdysozoa</taxon>
        <taxon>Tardigrada</taxon>
        <taxon>Eutardigrada</taxon>
        <taxon>Parachela</taxon>
        <taxon>Hypsibioidea</taxon>
        <taxon>Ramazzottiidae</taxon>
        <taxon>Ramazzottius</taxon>
    </lineage>
</organism>
<proteinExistence type="predicted"/>
<dbReference type="EMBL" id="BDGG01000005">
    <property type="protein sequence ID" value="GAU98839.1"/>
    <property type="molecule type" value="Genomic_DNA"/>
</dbReference>
<accession>A0A1D1VB36</accession>
<evidence type="ECO:0000313" key="2">
    <source>
        <dbReference type="Proteomes" id="UP000186922"/>
    </source>
</evidence>
<keyword evidence="2" id="KW-1185">Reference proteome</keyword>
<evidence type="ECO:0000313" key="1">
    <source>
        <dbReference type="EMBL" id="GAU98839.1"/>
    </source>
</evidence>